<evidence type="ECO:0000313" key="2">
    <source>
        <dbReference type="Proteomes" id="UP000066737"/>
    </source>
</evidence>
<reference evidence="2" key="1">
    <citation type="journal article" date="2016" name="Environ. Microbiol.">
        <title>The complete genome of a viable archaeum isolated from 123-million-year-old rock salt.</title>
        <authorList>
            <person name="Jaakkola S.T."/>
            <person name="Pfeiffer F."/>
            <person name="Ravantti J.J."/>
            <person name="Guo Q."/>
            <person name="Liu Y."/>
            <person name="Chen X."/>
            <person name="Ma H."/>
            <person name="Yang C."/>
            <person name="Oksanen H.M."/>
            <person name="Bamford D.H."/>
        </authorList>
    </citation>
    <scope>NUCLEOTIDE SEQUENCE</scope>
    <source>
        <strain evidence="2">JI20-1</strain>
        <plasmid evidence="2">Plasmid pSTJ002</plasmid>
    </source>
</reference>
<protein>
    <submittedName>
        <fullName evidence="1">Uncharacterized protein</fullName>
    </submittedName>
</protein>
<proteinExistence type="predicted"/>
<keyword evidence="2" id="KW-1185">Reference proteome</keyword>
<sequence length="175" mass="19649">MLGVTTWNLYLSHYKEKRSGVEVLPQENDPTAGFGGGSHSIDDSARWTGHFHIKIANTGEKGAYVAIFDHNLKGFRKDGELVDSAGTELEVENYRTNWTGKELEPHSSARYRGSAAIEPEKNIGPFVRNDYAVIEHVLTVEDNQGSYTVTYENELELSGPDQAVENWRKHNQRNA</sequence>
<organism evidence="1 2">
    <name type="scientific">Halobacterium hubeiense</name>
    <dbReference type="NCBI Taxonomy" id="1407499"/>
    <lineage>
        <taxon>Archaea</taxon>
        <taxon>Methanobacteriati</taxon>
        <taxon>Methanobacteriota</taxon>
        <taxon>Stenosarchaea group</taxon>
        <taxon>Halobacteria</taxon>
        <taxon>Halobacteriales</taxon>
        <taxon>Halobacteriaceae</taxon>
        <taxon>Halobacterium</taxon>
    </lineage>
</organism>
<dbReference type="AlphaFoldDB" id="A0A0U5HAC8"/>
<geneLocation type="plasmid" evidence="2">
    <name>pSTJ002</name>
</geneLocation>
<accession>A0A0U5HAC8</accession>
<gene>
    <name evidence="1" type="ORF">HHUB_5054</name>
</gene>
<dbReference type="Proteomes" id="UP000066737">
    <property type="component" value="Plasmid pSTJ002"/>
</dbReference>
<evidence type="ECO:0000313" key="1">
    <source>
        <dbReference type="EMBL" id="CQH64518.1"/>
    </source>
</evidence>
<dbReference type="KEGG" id="hhb:Hhub_5054"/>
<dbReference type="EMBL" id="LN831304">
    <property type="protein sequence ID" value="CQH64518.1"/>
    <property type="molecule type" value="Genomic_DNA"/>
</dbReference>
<name>A0A0U5HAC8_9EURY</name>